<evidence type="ECO:0000256" key="13">
    <source>
        <dbReference type="ARBA" id="ARBA00048523"/>
    </source>
</evidence>
<evidence type="ECO:0000256" key="9">
    <source>
        <dbReference type="ARBA" id="ARBA00022842"/>
    </source>
</evidence>
<sequence length="325" mass="35811">MAYTLTFNDLPENIKNWQALPLSLNGCEIMPLDYNAGKTGWIIYGRKLNKTLVSKFQNKLAMPIVIVSSWQVKNYQVIRIAGVMPKKAQTIANELGIDVASINHLPSLRSEGLLVMDMDSTAIKIECIDEIAKQHGSGDLVSKITEQAMRGEIDFATSLRKRVATLKGADVAILESIKNKLPLTSGLTFLIKELHKRNWKIAIVSGGFTYFAEHLKSKLKLAEVYANELVINNQQKLTGKVKGQIVDARFKAKMLQNLAQQFNIPIEQTVAIGDGANDLMMIRIAGLGVAYHGKPKVIQKAKNSINYADLTGLMCILSASIDSQG</sequence>
<dbReference type="SUPFAM" id="SSF56784">
    <property type="entry name" value="HAD-like"/>
    <property type="match status" value="1"/>
</dbReference>
<dbReference type="GO" id="GO:0005737">
    <property type="term" value="C:cytoplasm"/>
    <property type="evidence" value="ECO:0007669"/>
    <property type="project" value="TreeGrafter"/>
</dbReference>
<keyword evidence="17" id="KW-1185">Reference proteome</keyword>
<protein>
    <recommendedName>
        <fullName evidence="5">Phosphoserine phosphatase</fullName>
        <ecNumber evidence="4">3.1.3.3</ecNumber>
    </recommendedName>
    <alternativeName>
        <fullName evidence="11">O-phosphoserine phosphohydrolase</fullName>
    </alternativeName>
</protein>
<comment type="catalytic activity">
    <reaction evidence="12">
        <text>O-phospho-L-serine + H2O = L-serine + phosphate</text>
        <dbReference type="Rhea" id="RHEA:21208"/>
        <dbReference type="ChEBI" id="CHEBI:15377"/>
        <dbReference type="ChEBI" id="CHEBI:33384"/>
        <dbReference type="ChEBI" id="CHEBI:43474"/>
        <dbReference type="ChEBI" id="CHEBI:57524"/>
        <dbReference type="EC" id="3.1.3.3"/>
    </reaction>
</comment>
<feature type="active site" description="Nucleophile" evidence="14">
    <location>
        <position position="117"/>
    </location>
</feature>
<evidence type="ECO:0000256" key="11">
    <source>
        <dbReference type="ARBA" id="ARBA00031693"/>
    </source>
</evidence>
<dbReference type="Proteomes" id="UP000030901">
    <property type="component" value="Chromosome"/>
</dbReference>
<evidence type="ECO:0000313" key="16">
    <source>
        <dbReference type="EMBL" id="AJA44143.1"/>
    </source>
</evidence>
<reference evidence="16 17" key="1">
    <citation type="journal article" date="2014" name="Appl. Environ. Microbiol.">
        <title>Gut symbionts from distinct hosts exhibit genotoxic activity via divergent colibactin biosynthetic pathways.</title>
        <authorList>
            <person name="Engel P."/>
            <person name="Vizcaino M.I."/>
            <person name="Crawford J.M."/>
        </authorList>
    </citation>
    <scope>NUCLEOTIDE SEQUENCE [LARGE SCALE GENOMIC DNA]</scope>
    <source>
        <strain evidence="16 17">PEB0191</strain>
    </source>
</reference>
<dbReference type="InterPro" id="IPR004469">
    <property type="entry name" value="PSP"/>
</dbReference>
<dbReference type="InterPro" id="IPR036412">
    <property type="entry name" value="HAD-like_sf"/>
</dbReference>
<comment type="pathway">
    <text evidence="2">Amino-acid biosynthesis; L-serine biosynthesis; L-serine from 3-phospho-D-glycerate: step 3/3.</text>
</comment>
<evidence type="ECO:0000256" key="12">
    <source>
        <dbReference type="ARBA" id="ARBA00048138"/>
    </source>
</evidence>
<dbReference type="PANTHER" id="PTHR43344">
    <property type="entry name" value="PHOSPHOSERINE PHOSPHATASE"/>
    <property type="match status" value="1"/>
</dbReference>
<dbReference type="GO" id="GO:0006564">
    <property type="term" value="P:L-serine biosynthetic process"/>
    <property type="evidence" value="ECO:0007669"/>
    <property type="project" value="UniProtKB-KW"/>
</dbReference>
<organism evidence="16 17">
    <name type="scientific">Frischella perrara</name>
    <dbReference type="NCBI Taxonomy" id="1267021"/>
    <lineage>
        <taxon>Bacteria</taxon>
        <taxon>Pseudomonadati</taxon>
        <taxon>Pseudomonadota</taxon>
        <taxon>Gammaproteobacteria</taxon>
        <taxon>Orbales</taxon>
        <taxon>Orbaceae</taxon>
        <taxon>Frischella</taxon>
    </lineage>
</organism>
<evidence type="ECO:0000256" key="4">
    <source>
        <dbReference type="ARBA" id="ARBA00012640"/>
    </source>
</evidence>
<dbReference type="SFLD" id="SFLDF00029">
    <property type="entry name" value="phosphoserine_phosphatase"/>
    <property type="match status" value="1"/>
</dbReference>
<dbReference type="InterPro" id="IPR050582">
    <property type="entry name" value="HAD-like_SerB"/>
</dbReference>
<dbReference type="OrthoDB" id="9792539at2"/>
<dbReference type="SFLD" id="SFLDS00003">
    <property type="entry name" value="Haloacid_Dehalogenase"/>
    <property type="match status" value="1"/>
</dbReference>
<evidence type="ECO:0000256" key="6">
    <source>
        <dbReference type="ARBA" id="ARBA00022605"/>
    </source>
</evidence>
<evidence type="ECO:0000259" key="15">
    <source>
        <dbReference type="Pfam" id="PF18429"/>
    </source>
</evidence>
<dbReference type="HOGENOM" id="CLU_036368_4_0_6"/>
<dbReference type="GO" id="GO:0000287">
    <property type="term" value="F:magnesium ion binding"/>
    <property type="evidence" value="ECO:0007669"/>
    <property type="project" value="TreeGrafter"/>
</dbReference>
<name>A0A0A7RY05_FRIPE</name>
<dbReference type="PANTHER" id="PTHR43344:SF2">
    <property type="entry name" value="PHOSPHOSERINE PHOSPHATASE"/>
    <property type="match status" value="1"/>
</dbReference>
<keyword evidence="7" id="KW-0479">Metal-binding</keyword>
<keyword evidence="9" id="KW-0460">Magnesium</keyword>
<dbReference type="SFLD" id="SFLDG01137">
    <property type="entry name" value="C1.6.1:_Phosphoserine_Phosphat"/>
    <property type="match status" value="1"/>
</dbReference>
<dbReference type="Gene3D" id="3.40.50.1000">
    <property type="entry name" value="HAD superfamily/HAD-like"/>
    <property type="match status" value="1"/>
</dbReference>
<evidence type="ECO:0000256" key="7">
    <source>
        <dbReference type="ARBA" id="ARBA00022723"/>
    </source>
</evidence>
<comment type="cofactor">
    <cofactor evidence="1">
        <name>Mg(2+)</name>
        <dbReference type="ChEBI" id="CHEBI:18420"/>
    </cofactor>
</comment>
<dbReference type="GO" id="GO:0036424">
    <property type="term" value="F:L-phosphoserine phosphatase activity"/>
    <property type="evidence" value="ECO:0007669"/>
    <property type="project" value="InterPro"/>
</dbReference>
<dbReference type="Pfam" id="PF00702">
    <property type="entry name" value="Hydrolase"/>
    <property type="match status" value="1"/>
</dbReference>
<dbReference type="Pfam" id="PF18429">
    <property type="entry name" value="DUF5609"/>
    <property type="match status" value="1"/>
</dbReference>
<dbReference type="SFLD" id="SFLDG01136">
    <property type="entry name" value="C1.6:_Phosphoserine_Phosphatas"/>
    <property type="match status" value="1"/>
</dbReference>
<dbReference type="Gene3D" id="1.10.150.210">
    <property type="entry name" value="Phosphoserine phosphatase, domain 2"/>
    <property type="match status" value="1"/>
</dbReference>
<dbReference type="KEGG" id="fpp:FPB0191_00305"/>
<dbReference type="AlphaFoldDB" id="A0A0A7RY05"/>
<accession>A0A0A7RY05</accession>
<comment type="catalytic activity">
    <reaction evidence="13">
        <text>O-phospho-D-serine + H2O = D-serine + phosphate</text>
        <dbReference type="Rhea" id="RHEA:24873"/>
        <dbReference type="ChEBI" id="CHEBI:15377"/>
        <dbReference type="ChEBI" id="CHEBI:35247"/>
        <dbReference type="ChEBI" id="CHEBI:43474"/>
        <dbReference type="ChEBI" id="CHEBI:58680"/>
        <dbReference type="EC" id="3.1.3.3"/>
    </reaction>
</comment>
<dbReference type="NCBIfam" id="TIGR00338">
    <property type="entry name" value="serB"/>
    <property type="match status" value="1"/>
</dbReference>
<dbReference type="UniPathway" id="UPA00135">
    <property type="reaction ID" value="UER00198"/>
</dbReference>
<proteinExistence type="inferred from homology"/>
<dbReference type="NCBIfam" id="NF008350">
    <property type="entry name" value="PRK11133.1"/>
    <property type="match status" value="1"/>
</dbReference>
<evidence type="ECO:0000256" key="14">
    <source>
        <dbReference type="PIRSR" id="PIRSR604469-1"/>
    </source>
</evidence>
<dbReference type="InterPro" id="IPR023214">
    <property type="entry name" value="HAD_sf"/>
</dbReference>
<evidence type="ECO:0000256" key="3">
    <source>
        <dbReference type="ARBA" id="ARBA00009184"/>
    </source>
</evidence>
<evidence type="ECO:0000256" key="8">
    <source>
        <dbReference type="ARBA" id="ARBA00022801"/>
    </source>
</evidence>
<keyword evidence="8 16" id="KW-0378">Hydrolase</keyword>
<dbReference type="InterPro" id="IPR041449">
    <property type="entry name" value="SerB_N"/>
</dbReference>
<dbReference type="STRING" id="1267021.FPB0191_00305"/>
<keyword evidence="10" id="KW-0718">Serine biosynthesis</keyword>
<evidence type="ECO:0000256" key="1">
    <source>
        <dbReference type="ARBA" id="ARBA00001946"/>
    </source>
</evidence>
<evidence type="ECO:0000256" key="2">
    <source>
        <dbReference type="ARBA" id="ARBA00005135"/>
    </source>
</evidence>
<gene>
    <name evidence="16" type="ORF">FPB0191_00305</name>
</gene>
<dbReference type="RefSeq" id="WP_039103491.1">
    <property type="nucleotide sequence ID" value="NZ_CP009056.1"/>
</dbReference>
<evidence type="ECO:0000256" key="10">
    <source>
        <dbReference type="ARBA" id="ARBA00023299"/>
    </source>
</evidence>
<dbReference type="EC" id="3.1.3.3" evidence="4"/>
<feature type="domain" description="Phosphoserine phosphatase N-terminal" evidence="15">
    <location>
        <begin position="37"/>
        <end position="101"/>
    </location>
</feature>
<feature type="active site" description="Proton donor" evidence="14">
    <location>
        <position position="119"/>
    </location>
</feature>
<dbReference type="FunFam" id="1.10.150.210:FF:000001">
    <property type="entry name" value="Phosphoserine phosphatase"/>
    <property type="match status" value="1"/>
</dbReference>
<dbReference type="CDD" id="cd07500">
    <property type="entry name" value="HAD_PSP"/>
    <property type="match status" value="1"/>
</dbReference>
<dbReference type="NCBIfam" id="TIGR01488">
    <property type="entry name" value="HAD-SF-IB"/>
    <property type="match status" value="1"/>
</dbReference>
<dbReference type="EMBL" id="CP009056">
    <property type="protein sequence ID" value="AJA44143.1"/>
    <property type="molecule type" value="Genomic_DNA"/>
</dbReference>
<comment type="similarity">
    <text evidence="3">Belongs to the HAD-like hydrolase superfamily. SerB family.</text>
</comment>
<dbReference type="Gene3D" id="3.30.70.2020">
    <property type="match status" value="1"/>
</dbReference>
<evidence type="ECO:0000256" key="5">
    <source>
        <dbReference type="ARBA" id="ARBA00015196"/>
    </source>
</evidence>
<evidence type="ECO:0000313" key="17">
    <source>
        <dbReference type="Proteomes" id="UP000030901"/>
    </source>
</evidence>
<keyword evidence="6" id="KW-0028">Amino-acid biosynthesis</keyword>